<evidence type="ECO:0000256" key="3">
    <source>
        <dbReference type="SAM" id="SignalP"/>
    </source>
</evidence>
<keyword evidence="3" id="KW-0732">Signal</keyword>
<evidence type="ECO:0000313" key="5">
    <source>
        <dbReference type="Proteomes" id="UP001275084"/>
    </source>
</evidence>
<feature type="coiled-coil region" evidence="1">
    <location>
        <begin position="169"/>
        <end position="210"/>
    </location>
</feature>
<comment type="caution">
    <text evidence="4">The sequence shown here is derived from an EMBL/GenBank/DDBJ whole genome shotgun (WGS) entry which is preliminary data.</text>
</comment>
<feature type="signal peptide" evidence="3">
    <location>
        <begin position="1"/>
        <end position="20"/>
    </location>
</feature>
<organism evidence="4 5">
    <name type="scientific">Lasiosphaeria hispida</name>
    <dbReference type="NCBI Taxonomy" id="260671"/>
    <lineage>
        <taxon>Eukaryota</taxon>
        <taxon>Fungi</taxon>
        <taxon>Dikarya</taxon>
        <taxon>Ascomycota</taxon>
        <taxon>Pezizomycotina</taxon>
        <taxon>Sordariomycetes</taxon>
        <taxon>Sordariomycetidae</taxon>
        <taxon>Sordariales</taxon>
        <taxon>Lasiosphaeriaceae</taxon>
        <taxon>Lasiosphaeria</taxon>
    </lineage>
</organism>
<sequence>MAPLKMVIIVIVMILASLLGSKPAAGQIGGIDQFLRNVTDVLHQIKDNVRPPFPTAWFQATLVLALVWMLAPLLVNLWDATMRGSKRVTSLPERTYAWLHPKLQVLDSLIQLFRDHHTTANHQAIVGAITSVRDVFTEDALVQARRQRDDAIQSRDAIVAAKALVGRELNESTLSLRKVEAELEKVAAELRNARQQRDDALASRDAIRTELSAELKAAIMQRDDADASCKAIVAAKSLVECELEDKASSLEKAKTDLEKAEAELSSARVEAETKQNVLKRLDDIEHRTKKLEDDATTMANKQLVSMPAGNDG</sequence>
<reference evidence="4" key="1">
    <citation type="journal article" date="2023" name="Mol. Phylogenet. Evol.">
        <title>Genome-scale phylogeny and comparative genomics of the fungal order Sordariales.</title>
        <authorList>
            <person name="Hensen N."/>
            <person name="Bonometti L."/>
            <person name="Westerberg I."/>
            <person name="Brannstrom I.O."/>
            <person name="Guillou S."/>
            <person name="Cros-Aarteil S."/>
            <person name="Calhoun S."/>
            <person name="Haridas S."/>
            <person name="Kuo A."/>
            <person name="Mondo S."/>
            <person name="Pangilinan J."/>
            <person name="Riley R."/>
            <person name="LaButti K."/>
            <person name="Andreopoulos B."/>
            <person name="Lipzen A."/>
            <person name="Chen C."/>
            <person name="Yan M."/>
            <person name="Daum C."/>
            <person name="Ng V."/>
            <person name="Clum A."/>
            <person name="Steindorff A."/>
            <person name="Ohm R.A."/>
            <person name="Martin F."/>
            <person name="Silar P."/>
            <person name="Natvig D.O."/>
            <person name="Lalanne C."/>
            <person name="Gautier V."/>
            <person name="Ament-Velasquez S.L."/>
            <person name="Kruys A."/>
            <person name="Hutchinson M.I."/>
            <person name="Powell A.J."/>
            <person name="Barry K."/>
            <person name="Miller A.N."/>
            <person name="Grigoriev I.V."/>
            <person name="Debuchy R."/>
            <person name="Gladieux P."/>
            <person name="Hiltunen Thoren M."/>
            <person name="Johannesson H."/>
        </authorList>
    </citation>
    <scope>NUCLEOTIDE SEQUENCE</scope>
    <source>
        <strain evidence="4">CBS 955.72</strain>
    </source>
</reference>
<gene>
    <name evidence="4" type="ORF">B0T25DRAFT_567051</name>
</gene>
<evidence type="ECO:0000256" key="2">
    <source>
        <dbReference type="SAM" id="Phobius"/>
    </source>
</evidence>
<keyword evidence="1" id="KW-0175">Coiled coil</keyword>
<keyword evidence="2" id="KW-1133">Transmembrane helix</keyword>
<proteinExistence type="predicted"/>
<accession>A0AAJ0HMX3</accession>
<evidence type="ECO:0000313" key="4">
    <source>
        <dbReference type="EMBL" id="KAK3357800.1"/>
    </source>
</evidence>
<name>A0AAJ0HMX3_9PEZI</name>
<keyword evidence="5" id="KW-1185">Reference proteome</keyword>
<feature type="chain" id="PRO_5042580786" evidence="3">
    <location>
        <begin position="21"/>
        <end position="312"/>
    </location>
</feature>
<dbReference type="Proteomes" id="UP001275084">
    <property type="component" value="Unassembled WGS sequence"/>
</dbReference>
<dbReference type="EMBL" id="JAUIQD010000003">
    <property type="protein sequence ID" value="KAK3357800.1"/>
    <property type="molecule type" value="Genomic_DNA"/>
</dbReference>
<keyword evidence="2" id="KW-0812">Transmembrane</keyword>
<protein>
    <submittedName>
        <fullName evidence="4">Uncharacterized protein</fullName>
    </submittedName>
</protein>
<keyword evidence="2" id="KW-0472">Membrane</keyword>
<evidence type="ECO:0000256" key="1">
    <source>
        <dbReference type="SAM" id="Coils"/>
    </source>
</evidence>
<reference evidence="4" key="2">
    <citation type="submission" date="2023-06" db="EMBL/GenBank/DDBJ databases">
        <authorList>
            <consortium name="Lawrence Berkeley National Laboratory"/>
            <person name="Haridas S."/>
            <person name="Hensen N."/>
            <person name="Bonometti L."/>
            <person name="Westerberg I."/>
            <person name="Brannstrom I.O."/>
            <person name="Guillou S."/>
            <person name="Cros-Aarteil S."/>
            <person name="Calhoun S."/>
            <person name="Kuo A."/>
            <person name="Mondo S."/>
            <person name="Pangilinan J."/>
            <person name="Riley R."/>
            <person name="Labutti K."/>
            <person name="Andreopoulos B."/>
            <person name="Lipzen A."/>
            <person name="Chen C."/>
            <person name="Yanf M."/>
            <person name="Daum C."/>
            <person name="Ng V."/>
            <person name="Clum A."/>
            <person name="Steindorff A."/>
            <person name="Ohm R."/>
            <person name="Martin F."/>
            <person name="Silar P."/>
            <person name="Natvig D."/>
            <person name="Lalanne C."/>
            <person name="Gautier V."/>
            <person name="Ament-Velasquez S.L."/>
            <person name="Kruys A."/>
            <person name="Hutchinson M.I."/>
            <person name="Powell A.J."/>
            <person name="Barry K."/>
            <person name="Miller A.N."/>
            <person name="Grigoriev I.V."/>
            <person name="Debuchy R."/>
            <person name="Gladieux P."/>
            <person name="Thoren M.H."/>
            <person name="Johannesson H."/>
        </authorList>
    </citation>
    <scope>NUCLEOTIDE SEQUENCE</scope>
    <source>
        <strain evidence="4">CBS 955.72</strain>
    </source>
</reference>
<feature type="coiled-coil region" evidence="1">
    <location>
        <begin position="243"/>
        <end position="294"/>
    </location>
</feature>
<dbReference type="AlphaFoldDB" id="A0AAJ0HMX3"/>
<feature type="transmembrane region" description="Helical" evidence="2">
    <location>
        <begin position="56"/>
        <end position="78"/>
    </location>
</feature>